<keyword evidence="2" id="KW-0479">Metal-binding</keyword>
<dbReference type="EMBL" id="NCKV01021467">
    <property type="protein sequence ID" value="RWS19936.1"/>
    <property type="molecule type" value="Genomic_DNA"/>
</dbReference>
<dbReference type="AlphaFoldDB" id="A0A443RX55"/>
<dbReference type="GO" id="GO:0043171">
    <property type="term" value="P:peptide catabolic process"/>
    <property type="evidence" value="ECO:0007669"/>
    <property type="project" value="TreeGrafter"/>
</dbReference>
<dbReference type="GO" id="GO:0070006">
    <property type="term" value="F:metalloaminopeptidase activity"/>
    <property type="evidence" value="ECO:0007669"/>
    <property type="project" value="TreeGrafter"/>
</dbReference>
<comment type="cofactor">
    <cofactor evidence="2">
        <name>Zn(2+)</name>
        <dbReference type="ChEBI" id="CHEBI:29105"/>
    </cofactor>
    <text evidence="2">Binds 1 zinc ion per subunit.</text>
</comment>
<dbReference type="VEuPathDB" id="VectorBase:LDEU012104"/>
<reference evidence="5 6" key="1">
    <citation type="journal article" date="2018" name="Gigascience">
        <title>Genomes of trombidid mites reveal novel predicted allergens and laterally-transferred genes associated with secondary metabolism.</title>
        <authorList>
            <person name="Dong X."/>
            <person name="Chaisiri K."/>
            <person name="Xia D."/>
            <person name="Armstrong S.D."/>
            <person name="Fang Y."/>
            <person name="Donnelly M.J."/>
            <person name="Kadowaki T."/>
            <person name="McGarry J.W."/>
            <person name="Darby A.C."/>
            <person name="Makepeace B.L."/>
        </authorList>
    </citation>
    <scope>NUCLEOTIDE SEQUENCE [LARGE SCALE GENOMIC DNA]</scope>
    <source>
        <strain evidence="5">UoL-UT</strain>
    </source>
</reference>
<feature type="active site" description="Proton acceptor" evidence="1">
    <location>
        <position position="106"/>
    </location>
</feature>
<gene>
    <name evidence="5" type="ORF">B4U80_02915</name>
</gene>
<comment type="caution">
    <text evidence="5">The sequence shown here is derived from an EMBL/GenBank/DDBJ whole genome shotgun (WGS) entry which is preliminary data.</text>
</comment>
<dbReference type="GO" id="GO:0016020">
    <property type="term" value="C:membrane"/>
    <property type="evidence" value="ECO:0007669"/>
    <property type="project" value="TreeGrafter"/>
</dbReference>
<dbReference type="STRING" id="299467.A0A443RX55"/>
<dbReference type="Proteomes" id="UP000288716">
    <property type="component" value="Unassembled WGS sequence"/>
</dbReference>
<feature type="domain" description="Peptidase M1 membrane alanine aminopeptidase" evidence="4">
    <location>
        <begin position="130"/>
        <end position="227"/>
    </location>
</feature>
<dbReference type="Gene3D" id="2.60.40.1910">
    <property type="match status" value="1"/>
</dbReference>
<dbReference type="InterPro" id="IPR014782">
    <property type="entry name" value="Peptidase_M1_dom"/>
</dbReference>
<keyword evidence="5" id="KW-0031">Aminopeptidase</keyword>
<dbReference type="GO" id="GO:0005737">
    <property type="term" value="C:cytoplasm"/>
    <property type="evidence" value="ECO:0007669"/>
    <property type="project" value="TreeGrafter"/>
</dbReference>
<dbReference type="CDD" id="cd09601">
    <property type="entry name" value="M1_APN-Q_like"/>
    <property type="match status" value="1"/>
</dbReference>
<dbReference type="InterPro" id="IPR050344">
    <property type="entry name" value="Peptidase_M1_aminopeptidases"/>
</dbReference>
<evidence type="ECO:0000313" key="6">
    <source>
        <dbReference type="Proteomes" id="UP000288716"/>
    </source>
</evidence>
<dbReference type="GO" id="GO:0005615">
    <property type="term" value="C:extracellular space"/>
    <property type="evidence" value="ECO:0007669"/>
    <property type="project" value="TreeGrafter"/>
</dbReference>
<evidence type="ECO:0000256" key="1">
    <source>
        <dbReference type="PIRSR" id="PIRSR634016-1"/>
    </source>
</evidence>
<dbReference type="GO" id="GO:0042277">
    <property type="term" value="F:peptide binding"/>
    <property type="evidence" value="ECO:0007669"/>
    <property type="project" value="TreeGrafter"/>
</dbReference>
<keyword evidence="5" id="KW-0645">Protease</keyword>
<organism evidence="5 6">
    <name type="scientific">Leptotrombidium deliense</name>
    <dbReference type="NCBI Taxonomy" id="299467"/>
    <lineage>
        <taxon>Eukaryota</taxon>
        <taxon>Metazoa</taxon>
        <taxon>Ecdysozoa</taxon>
        <taxon>Arthropoda</taxon>
        <taxon>Chelicerata</taxon>
        <taxon>Arachnida</taxon>
        <taxon>Acari</taxon>
        <taxon>Acariformes</taxon>
        <taxon>Trombidiformes</taxon>
        <taxon>Prostigmata</taxon>
        <taxon>Anystina</taxon>
        <taxon>Parasitengona</taxon>
        <taxon>Trombiculoidea</taxon>
        <taxon>Trombiculidae</taxon>
        <taxon>Leptotrombidium</taxon>
    </lineage>
</organism>
<dbReference type="GO" id="GO:0008270">
    <property type="term" value="F:zinc ion binding"/>
    <property type="evidence" value="ECO:0007669"/>
    <property type="project" value="InterPro"/>
</dbReference>
<proteinExistence type="predicted"/>
<feature type="domain" description="Peptidase M1 membrane alanine aminopeptidase" evidence="4">
    <location>
        <begin position="33"/>
        <end position="112"/>
    </location>
</feature>
<feature type="binding site" evidence="2">
    <location>
        <position position="105"/>
    </location>
    <ligand>
        <name>Zn(2+)</name>
        <dbReference type="ChEBI" id="CHEBI:29105"/>
        <note>catalytic</note>
    </ligand>
</feature>
<dbReference type="SUPFAM" id="SSF55486">
    <property type="entry name" value="Metalloproteases ('zincins'), catalytic domain"/>
    <property type="match status" value="1"/>
</dbReference>
<dbReference type="GO" id="GO:0006508">
    <property type="term" value="P:proteolysis"/>
    <property type="evidence" value="ECO:0007669"/>
    <property type="project" value="TreeGrafter"/>
</dbReference>
<dbReference type="OrthoDB" id="275509at2759"/>
<dbReference type="InterPro" id="IPR034016">
    <property type="entry name" value="M1_APN-typ"/>
</dbReference>
<feature type="binding site" evidence="2">
    <location>
        <position position="109"/>
    </location>
    <ligand>
        <name>Zn(2+)</name>
        <dbReference type="ChEBI" id="CHEBI:29105"/>
        <note>catalytic</note>
    </ligand>
</feature>
<dbReference type="Pfam" id="PF01433">
    <property type="entry name" value="Peptidase_M1"/>
    <property type="match status" value="2"/>
</dbReference>
<dbReference type="PANTHER" id="PTHR11533">
    <property type="entry name" value="PROTEASE M1 ZINC METALLOPROTEASE"/>
    <property type="match status" value="1"/>
</dbReference>
<dbReference type="InterPro" id="IPR027268">
    <property type="entry name" value="Peptidase_M4/M1_CTD_sf"/>
</dbReference>
<evidence type="ECO:0000256" key="3">
    <source>
        <dbReference type="PIRSR" id="PIRSR634016-4"/>
    </source>
</evidence>
<protein>
    <submittedName>
        <fullName evidence="5">Puromycin-sensitive aminopeptidase-like isoform X2</fullName>
    </submittedName>
</protein>
<keyword evidence="2" id="KW-0862">Zinc</keyword>
<accession>A0A443RX55</accession>
<dbReference type="Gene3D" id="1.10.390.10">
    <property type="entry name" value="Neutral Protease Domain 2"/>
    <property type="match status" value="2"/>
</dbReference>
<dbReference type="PANTHER" id="PTHR11533:SF174">
    <property type="entry name" value="PUROMYCIN-SENSITIVE AMINOPEPTIDASE-RELATED"/>
    <property type="match status" value="1"/>
</dbReference>
<name>A0A443RX55_9ACAR</name>
<keyword evidence="6" id="KW-1185">Reference proteome</keyword>
<keyword evidence="5" id="KW-0378">Hydrolase</keyword>
<evidence type="ECO:0000259" key="4">
    <source>
        <dbReference type="Pfam" id="PF01433"/>
    </source>
</evidence>
<evidence type="ECO:0000313" key="5">
    <source>
        <dbReference type="EMBL" id="RWS19936.1"/>
    </source>
</evidence>
<feature type="site" description="Transition state stabilizer" evidence="3">
    <location>
        <position position="168"/>
    </location>
</feature>
<evidence type="ECO:0000256" key="2">
    <source>
        <dbReference type="PIRSR" id="PIRSR634016-3"/>
    </source>
</evidence>
<sequence>MSTYLVAFIVGEFDFLEDTICNDLKVRKEQGKFALDVAVKSLPFYEKFFSVSYPLPKMDLIAIADFASQAMENWGLVTFRETCLLCDEKNTVSQRKQWISLVVAHESAHQWFVLLNICALQICIPNLIFVTDVTSGALAFDGLHSSHPIEVSVGPPHEVTEIFDAISYNKGAAVIRMLYEYIGDECFSKVLSLYLKKHSYGNTVTEDLWAALEEVSKKPIGKIMSTWTMQKEFPVIPVNSLQEGNNRILTLSQEKFCSNGKLSEEDKKVLWIVPISISTQSDPSKEAFKVLLESKNTEVVLNGVSAND</sequence>